<sequence length="223" mass="25588">METEIQQVEQKSEADSVKGKKLTTKRGTKPPLNFLAILNDANKIQMIDASSPDKLCDKLYAGKYYVDKKLNKNCFVMFARKLSISWENSIYWKWNKEKDTTGEDIEVAELQEVCWLHIQGKIQTIDLSPGTKYEIVFVVKITGKGNVRQFSMTLEIILPSLKSLTRNESLNEKPIEEWFGIQAGEFLMSPENVGEITFKLGEYSSYWKTGLIVKCAIIRPKNY</sequence>
<dbReference type="Proteomes" id="UP000237347">
    <property type="component" value="Unassembled WGS sequence"/>
</dbReference>
<comment type="caution">
    <text evidence="2">The sequence shown here is derived from an EMBL/GenBank/DDBJ whole genome shotgun (WGS) entry which is preliminary data.</text>
</comment>
<evidence type="ECO:0000256" key="1">
    <source>
        <dbReference type="SAM" id="MobiDB-lite"/>
    </source>
</evidence>
<evidence type="ECO:0000313" key="2">
    <source>
        <dbReference type="EMBL" id="KAK7835481.1"/>
    </source>
</evidence>
<dbReference type="InterPro" id="IPR025886">
    <property type="entry name" value="PP2-like"/>
</dbReference>
<reference evidence="2 3" key="1">
    <citation type="journal article" date="2018" name="Sci. Data">
        <title>The draft genome sequence of cork oak.</title>
        <authorList>
            <person name="Ramos A.M."/>
            <person name="Usie A."/>
            <person name="Barbosa P."/>
            <person name="Barros P.M."/>
            <person name="Capote T."/>
            <person name="Chaves I."/>
            <person name="Simoes F."/>
            <person name="Abreu I."/>
            <person name="Carrasquinho I."/>
            <person name="Faro C."/>
            <person name="Guimaraes J.B."/>
            <person name="Mendonca D."/>
            <person name="Nobrega F."/>
            <person name="Rodrigues L."/>
            <person name="Saibo N.J.M."/>
            <person name="Varela M.C."/>
            <person name="Egas C."/>
            <person name="Matos J."/>
            <person name="Miguel C.M."/>
            <person name="Oliveira M.M."/>
            <person name="Ricardo C.P."/>
            <person name="Goncalves S."/>
        </authorList>
    </citation>
    <scope>NUCLEOTIDE SEQUENCE [LARGE SCALE GENOMIC DNA]</scope>
    <source>
        <strain evidence="3">cv. HL8</strain>
    </source>
</reference>
<proteinExistence type="predicted"/>
<dbReference type="PANTHER" id="PTHR48478:SF1">
    <property type="entry name" value="LECTIN-LIKE"/>
    <property type="match status" value="1"/>
</dbReference>
<dbReference type="EMBL" id="PKMF04000371">
    <property type="protein sequence ID" value="KAK7835481.1"/>
    <property type="molecule type" value="Genomic_DNA"/>
</dbReference>
<evidence type="ECO:0000313" key="3">
    <source>
        <dbReference type="Proteomes" id="UP000237347"/>
    </source>
</evidence>
<keyword evidence="3" id="KW-1185">Reference proteome</keyword>
<accession>A0AAW0KAC3</accession>
<organism evidence="2 3">
    <name type="scientific">Quercus suber</name>
    <name type="common">Cork oak</name>
    <dbReference type="NCBI Taxonomy" id="58331"/>
    <lineage>
        <taxon>Eukaryota</taxon>
        <taxon>Viridiplantae</taxon>
        <taxon>Streptophyta</taxon>
        <taxon>Embryophyta</taxon>
        <taxon>Tracheophyta</taxon>
        <taxon>Spermatophyta</taxon>
        <taxon>Magnoliopsida</taxon>
        <taxon>eudicotyledons</taxon>
        <taxon>Gunneridae</taxon>
        <taxon>Pentapetalae</taxon>
        <taxon>rosids</taxon>
        <taxon>fabids</taxon>
        <taxon>Fagales</taxon>
        <taxon>Fagaceae</taxon>
        <taxon>Quercus</taxon>
    </lineage>
</organism>
<protein>
    <submittedName>
        <fullName evidence="2">Protein phloem protein 2-like a1</fullName>
    </submittedName>
</protein>
<name>A0AAW0KAC3_QUESU</name>
<dbReference type="Pfam" id="PF14299">
    <property type="entry name" value="PP2"/>
    <property type="match status" value="1"/>
</dbReference>
<gene>
    <name evidence="2" type="primary">PP2A1_3</name>
    <name evidence="2" type="ORF">CFP56_023496</name>
</gene>
<dbReference type="AlphaFoldDB" id="A0AAW0KAC3"/>
<dbReference type="PANTHER" id="PTHR48478">
    <property type="entry name" value="LECTIN-LIKE"/>
    <property type="match status" value="1"/>
</dbReference>
<dbReference type="InterPro" id="IPR052147">
    <property type="entry name" value="PP2-like/Lectin"/>
</dbReference>
<feature type="region of interest" description="Disordered" evidence="1">
    <location>
        <begin position="1"/>
        <end position="25"/>
    </location>
</feature>
<dbReference type="GO" id="GO:0030246">
    <property type="term" value="F:carbohydrate binding"/>
    <property type="evidence" value="ECO:0007669"/>
    <property type="project" value="InterPro"/>
</dbReference>